<dbReference type="InterPro" id="IPR036259">
    <property type="entry name" value="MFS_trans_sf"/>
</dbReference>
<evidence type="ECO:0000256" key="3">
    <source>
        <dbReference type="ARBA" id="ARBA00022475"/>
    </source>
</evidence>
<dbReference type="GO" id="GO:0022857">
    <property type="term" value="F:transmembrane transporter activity"/>
    <property type="evidence" value="ECO:0007669"/>
    <property type="project" value="InterPro"/>
</dbReference>
<feature type="transmembrane region" description="Helical" evidence="7">
    <location>
        <begin position="136"/>
        <end position="159"/>
    </location>
</feature>
<evidence type="ECO:0000313" key="9">
    <source>
        <dbReference type="EMBL" id="QTH70981.1"/>
    </source>
</evidence>
<accession>A0A975DFN6</accession>
<gene>
    <name evidence="9" type="ORF">J5O05_14035</name>
</gene>
<keyword evidence="10" id="KW-1185">Reference proteome</keyword>
<keyword evidence="2" id="KW-0813">Transport</keyword>
<dbReference type="Pfam" id="PF07690">
    <property type="entry name" value="MFS_1"/>
    <property type="match status" value="1"/>
</dbReference>
<dbReference type="GO" id="GO:0005886">
    <property type="term" value="C:plasma membrane"/>
    <property type="evidence" value="ECO:0007669"/>
    <property type="project" value="UniProtKB-SubCell"/>
</dbReference>
<dbReference type="PANTHER" id="PTHR23517">
    <property type="entry name" value="RESISTANCE PROTEIN MDTM, PUTATIVE-RELATED-RELATED"/>
    <property type="match status" value="1"/>
</dbReference>
<evidence type="ECO:0000256" key="5">
    <source>
        <dbReference type="ARBA" id="ARBA00022989"/>
    </source>
</evidence>
<dbReference type="PANTHER" id="PTHR23517:SF2">
    <property type="entry name" value="MULTIDRUG RESISTANCE PROTEIN MDTH"/>
    <property type="match status" value="1"/>
</dbReference>
<evidence type="ECO:0000256" key="1">
    <source>
        <dbReference type="ARBA" id="ARBA00004651"/>
    </source>
</evidence>
<dbReference type="InterPro" id="IPR050171">
    <property type="entry name" value="MFS_Transporters"/>
</dbReference>
<dbReference type="InterPro" id="IPR020846">
    <property type="entry name" value="MFS_dom"/>
</dbReference>
<keyword evidence="6 7" id="KW-0472">Membrane</keyword>
<feature type="transmembrane region" description="Helical" evidence="7">
    <location>
        <begin position="99"/>
        <end position="116"/>
    </location>
</feature>
<feature type="transmembrane region" description="Helical" evidence="7">
    <location>
        <begin position="283"/>
        <end position="302"/>
    </location>
</feature>
<reference evidence="9" key="1">
    <citation type="submission" date="2021-03" db="EMBL/GenBank/DDBJ databases">
        <title>Complete Genome of Pseudoalteromonas xiamenensis STKMTI.2, a new potential marine bacterium producing anti-Vibrio compounds.</title>
        <authorList>
            <person name="Handayani D.P."/>
            <person name="Isnansetyo A."/>
            <person name="Istiqomah I."/>
            <person name="Jumina J."/>
        </authorList>
    </citation>
    <scope>NUCLEOTIDE SEQUENCE</scope>
    <source>
        <strain evidence="9">STKMTI.2</strain>
    </source>
</reference>
<evidence type="ECO:0000256" key="2">
    <source>
        <dbReference type="ARBA" id="ARBA00022448"/>
    </source>
</evidence>
<feature type="transmembrane region" description="Helical" evidence="7">
    <location>
        <begin position="12"/>
        <end position="38"/>
    </location>
</feature>
<evidence type="ECO:0000259" key="8">
    <source>
        <dbReference type="PROSITE" id="PS50850"/>
    </source>
</evidence>
<sequence length="406" mass="44455">MIKTMTHFTKLTWVLLLGNFAIRTSYFMVWPFLAVILYERYGLTAVEVGGLLSLSAVFSTSIGFFTGYLADRFGRLPILMLAIALGIIAFLGLAVMTDLVSFMAFVALATMPRALWDAPSKALMSDELPDQNHRELAYQTLYFLVNVGAAFGPLFGLWAGLNGNVGLFAFTALAYLGMGLGVLIFWSGRHQVAKSGVDVPAFSTWLSILRRDKRFLLVLAANFIVFVVFAQSDSTLVQYLARENVPDLAFLISSLIVMNGAIIVVAQFPLLAVMRNWSIENRLLVGSFLLLISQITMAAIHVNSYTGWLFAMAILSLGEAILFANLNVLLDRLSPESMKASYFGAAGLCSLGYAFAPFIGGVILQSFGGVLLFLTMAFLCLLVMVIYQFSTRFAVFTGHSESLCNT</sequence>
<keyword evidence="3" id="KW-1003">Cell membrane</keyword>
<keyword evidence="4 7" id="KW-0812">Transmembrane</keyword>
<comment type="subcellular location">
    <subcellularLocation>
        <location evidence="1">Cell membrane</location>
        <topology evidence="1">Multi-pass membrane protein</topology>
    </subcellularLocation>
</comment>
<feature type="transmembrane region" description="Helical" evidence="7">
    <location>
        <begin position="342"/>
        <end position="364"/>
    </location>
</feature>
<evidence type="ECO:0000256" key="6">
    <source>
        <dbReference type="ARBA" id="ARBA00023136"/>
    </source>
</evidence>
<dbReference type="SUPFAM" id="SSF103473">
    <property type="entry name" value="MFS general substrate transporter"/>
    <property type="match status" value="1"/>
</dbReference>
<feature type="transmembrane region" description="Helical" evidence="7">
    <location>
        <begin position="248"/>
        <end position="271"/>
    </location>
</feature>
<feature type="transmembrane region" description="Helical" evidence="7">
    <location>
        <begin position="50"/>
        <end position="69"/>
    </location>
</feature>
<feature type="domain" description="Major facilitator superfamily (MFS) profile" evidence="8">
    <location>
        <begin position="11"/>
        <end position="392"/>
    </location>
</feature>
<dbReference type="Proteomes" id="UP000664904">
    <property type="component" value="Chromosome"/>
</dbReference>
<feature type="transmembrane region" description="Helical" evidence="7">
    <location>
        <begin position="76"/>
        <end position="93"/>
    </location>
</feature>
<keyword evidence="5 7" id="KW-1133">Transmembrane helix</keyword>
<feature type="transmembrane region" description="Helical" evidence="7">
    <location>
        <begin position="215"/>
        <end position="232"/>
    </location>
</feature>
<dbReference type="Gene3D" id="1.20.1250.20">
    <property type="entry name" value="MFS general substrate transporter like domains"/>
    <property type="match status" value="1"/>
</dbReference>
<feature type="transmembrane region" description="Helical" evidence="7">
    <location>
        <begin position="308"/>
        <end position="330"/>
    </location>
</feature>
<evidence type="ECO:0000256" key="4">
    <source>
        <dbReference type="ARBA" id="ARBA00022692"/>
    </source>
</evidence>
<evidence type="ECO:0000256" key="7">
    <source>
        <dbReference type="SAM" id="Phobius"/>
    </source>
</evidence>
<dbReference type="EMBL" id="CP072133">
    <property type="protein sequence ID" value="QTH70981.1"/>
    <property type="molecule type" value="Genomic_DNA"/>
</dbReference>
<organism evidence="9 10">
    <name type="scientific">Pseudoalteromonas xiamenensis</name>
    <dbReference type="NCBI Taxonomy" id="882626"/>
    <lineage>
        <taxon>Bacteria</taxon>
        <taxon>Pseudomonadati</taxon>
        <taxon>Pseudomonadota</taxon>
        <taxon>Gammaproteobacteria</taxon>
        <taxon>Alteromonadales</taxon>
        <taxon>Pseudoalteromonadaceae</taxon>
        <taxon>Pseudoalteromonas</taxon>
    </lineage>
</organism>
<evidence type="ECO:0000313" key="10">
    <source>
        <dbReference type="Proteomes" id="UP000664904"/>
    </source>
</evidence>
<feature type="transmembrane region" description="Helical" evidence="7">
    <location>
        <begin position="370"/>
        <end position="389"/>
    </location>
</feature>
<dbReference type="AlphaFoldDB" id="A0A975DFN6"/>
<name>A0A975DFN6_9GAMM</name>
<protein>
    <submittedName>
        <fullName evidence="9">MFS transporter</fullName>
    </submittedName>
</protein>
<feature type="transmembrane region" description="Helical" evidence="7">
    <location>
        <begin position="165"/>
        <end position="186"/>
    </location>
</feature>
<proteinExistence type="predicted"/>
<dbReference type="KEGG" id="pxi:J5O05_14035"/>
<dbReference type="RefSeq" id="WP_208842623.1">
    <property type="nucleotide sequence ID" value="NZ_CP072133.1"/>
</dbReference>
<dbReference type="InterPro" id="IPR011701">
    <property type="entry name" value="MFS"/>
</dbReference>
<dbReference type="PROSITE" id="PS50850">
    <property type="entry name" value="MFS"/>
    <property type="match status" value="1"/>
</dbReference>